<gene>
    <name evidence="2" type="ORF">L336_0390</name>
</gene>
<dbReference type="EMBL" id="CP005957">
    <property type="protein sequence ID" value="AGL62098.1"/>
    <property type="molecule type" value="Genomic_DNA"/>
</dbReference>
<accession>R4PKL9</accession>
<feature type="signal peptide" evidence="1">
    <location>
        <begin position="1"/>
        <end position="22"/>
    </location>
</feature>
<evidence type="ECO:0000313" key="2">
    <source>
        <dbReference type="EMBL" id="AGL62098.1"/>
    </source>
</evidence>
<keyword evidence="3" id="KW-1185">Reference proteome</keyword>
<dbReference type="Proteomes" id="UP000013893">
    <property type="component" value="Chromosome"/>
</dbReference>
<dbReference type="STRING" id="1332188.L336_0390"/>
<proteinExistence type="predicted"/>
<dbReference type="OrthoDB" id="9810803at2"/>
<evidence type="ECO:0000313" key="3">
    <source>
        <dbReference type="Proteomes" id="UP000013893"/>
    </source>
</evidence>
<reference evidence="2 3" key="1">
    <citation type="journal article" date="2013" name="Nat. Biotechnol.">
        <title>Genome sequences of rare, uncultured bacteria obtained by differential coverage binning of multiple metagenomes.</title>
        <authorList>
            <person name="Albertsen M."/>
            <person name="Hugenholtz P."/>
            <person name="Skarshewski A."/>
            <person name="Nielsen K.L."/>
            <person name="Tyson G.W."/>
            <person name="Nielsen P.H."/>
        </authorList>
    </citation>
    <scope>NUCLEOTIDE SEQUENCE [LARGE SCALE GENOMIC DNA]</scope>
    <source>
        <strain evidence="2">TM71</strain>
    </source>
</reference>
<keyword evidence="1" id="KW-0732">Signal</keyword>
<organism evidence="2 3">
    <name type="scientific">Candidatus Saccharimonas aalborgensis</name>
    <dbReference type="NCBI Taxonomy" id="1332188"/>
    <lineage>
        <taxon>Bacteria</taxon>
        <taxon>Candidatus Saccharimonadota</taxon>
        <taxon>Candidatus Saccharimonadia</taxon>
        <taxon>Candidatus Saccharimonadales</taxon>
        <taxon>Candidatus Saccharimonadaceae</taxon>
        <taxon>Candidatus Saccharimonas</taxon>
    </lineage>
</organism>
<protein>
    <recommendedName>
        <fullName evidence="4">DUF5667 domain-containing protein</fullName>
    </recommendedName>
</protein>
<name>R4PKL9_9BACT</name>
<sequence>MYKKLIISALVCAIVVSPCVRAEGTGLLLNDDQVSAIRANCQEVQSTLTRLHSNDALLRINLAQQYDVIAARLMAPLNSRIALNKLDGLDLAKTTVDYNAERAVFVEAYKVYEQTVTSAIQTNCQDQPVMFYDTVVRAKDLRTQLRNSIQKLNAYIKQYSDQFELFATRNSPRER</sequence>
<dbReference type="RefSeq" id="WP_015641548.1">
    <property type="nucleotide sequence ID" value="NC_021219.1"/>
</dbReference>
<feature type="chain" id="PRO_5004369551" description="DUF5667 domain-containing protein" evidence="1">
    <location>
        <begin position="23"/>
        <end position="175"/>
    </location>
</feature>
<evidence type="ECO:0008006" key="4">
    <source>
        <dbReference type="Google" id="ProtNLM"/>
    </source>
</evidence>
<dbReference type="AlphaFoldDB" id="R4PKL9"/>
<dbReference type="KEGG" id="saal:L336_0390"/>
<dbReference type="HOGENOM" id="CLU_1529876_0_0_0"/>
<evidence type="ECO:0000256" key="1">
    <source>
        <dbReference type="SAM" id="SignalP"/>
    </source>
</evidence>